<dbReference type="Gene3D" id="3.40.50.720">
    <property type="entry name" value="NAD(P)-binding Rossmann-like Domain"/>
    <property type="match status" value="1"/>
</dbReference>
<evidence type="ECO:0000256" key="3">
    <source>
        <dbReference type="ARBA" id="ARBA00023064"/>
    </source>
</evidence>
<comment type="similarity">
    <text evidence="1">Belongs to the 6-phosphogluconate dehydrogenase family.</text>
</comment>
<dbReference type="GO" id="GO:0050661">
    <property type="term" value="F:NADP binding"/>
    <property type="evidence" value="ECO:0007669"/>
    <property type="project" value="InterPro"/>
</dbReference>
<evidence type="ECO:0000256" key="2">
    <source>
        <dbReference type="ARBA" id="ARBA00023002"/>
    </source>
</evidence>
<dbReference type="InterPro" id="IPR036291">
    <property type="entry name" value="NAD(P)-bd_dom_sf"/>
</dbReference>
<dbReference type="InterPro" id="IPR006115">
    <property type="entry name" value="6PGDH_NADP-bd"/>
</dbReference>
<reference evidence="5 6" key="1">
    <citation type="journal article" date="2016" name="Nat. Commun.">
        <title>Thousands of microbial genomes shed light on interconnected biogeochemical processes in an aquifer system.</title>
        <authorList>
            <person name="Anantharaman K."/>
            <person name="Brown C.T."/>
            <person name="Hug L.A."/>
            <person name="Sharon I."/>
            <person name="Castelle C.J."/>
            <person name="Probst A.J."/>
            <person name="Thomas B.C."/>
            <person name="Singh A."/>
            <person name="Wilkins M.J."/>
            <person name="Karaoz U."/>
            <person name="Brodie E.L."/>
            <person name="Williams K.H."/>
            <person name="Hubbard S.S."/>
            <person name="Banfield J.F."/>
        </authorList>
    </citation>
    <scope>NUCLEOTIDE SEQUENCE [LARGE SCALE GENOMIC DNA]</scope>
</reference>
<dbReference type="AlphaFoldDB" id="A0A1G2MSB0"/>
<gene>
    <name evidence="5" type="ORF">A3D56_02245</name>
</gene>
<dbReference type="PRINTS" id="PR00076">
    <property type="entry name" value="6PGDHDRGNASE"/>
</dbReference>
<dbReference type="Proteomes" id="UP000177943">
    <property type="component" value="Unassembled WGS sequence"/>
</dbReference>
<dbReference type="SUPFAM" id="SSF51735">
    <property type="entry name" value="NAD(P)-binding Rossmann-fold domains"/>
    <property type="match status" value="1"/>
</dbReference>
<evidence type="ECO:0000256" key="1">
    <source>
        <dbReference type="ARBA" id="ARBA00008419"/>
    </source>
</evidence>
<keyword evidence="3" id="KW-0311">Gluconate utilization</keyword>
<dbReference type="InterPro" id="IPR002204">
    <property type="entry name" value="3-OH-isobutyrate_DH-rel_CS"/>
</dbReference>
<proteinExistence type="inferred from homology"/>
<keyword evidence="2" id="KW-0560">Oxidoreductase</keyword>
<protein>
    <submittedName>
        <fullName evidence="5">6-phosphogluconate dehydrogenase (Decarboxylating)</fullName>
    </submittedName>
</protein>
<dbReference type="PROSITE" id="PS00895">
    <property type="entry name" value="3_HYDROXYISOBUT_DH"/>
    <property type="match status" value="1"/>
</dbReference>
<dbReference type="Pfam" id="PF00393">
    <property type="entry name" value="6PGD"/>
    <property type="match status" value="1"/>
</dbReference>
<dbReference type="GO" id="GO:0004616">
    <property type="term" value="F:phosphogluconate dehydrogenase (decarboxylating) activity"/>
    <property type="evidence" value="ECO:0007669"/>
    <property type="project" value="InterPro"/>
</dbReference>
<dbReference type="GO" id="GO:0019521">
    <property type="term" value="P:D-gluconate metabolic process"/>
    <property type="evidence" value="ECO:0007669"/>
    <property type="project" value="UniProtKB-KW"/>
</dbReference>
<evidence type="ECO:0000313" key="6">
    <source>
        <dbReference type="Proteomes" id="UP000177943"/>
    </source>
</evidence>
<dbReference type="InterPro" id="IPR006183">
    <property type="entry name" value="Pgluconate_DH"/>
</dbReference>
<name>A0A1G2MSB0_9BACT</name>
<dbReference type="Gene3D" id="1.10.1040.10">
    <property type="entry name" value="N-(1-d-carboxylethyl)-l-norvaline Dehydrogenase, domain 2"/>
    <property type="match status" value="1"/>
</dbReference>
<dbReference type="EMBL" id="MHRP01000029">
    <property type="protein sequence ID" value="OHA26634.1"/>
    <property type="molecule type" value="Genomic_DNA"/>
</dbReference>
<dbReference type="PANTHER" id="PTHR11811">
    <property type="entry name" value="6-PHOSPHOGLUCONATE DEHYDROGENASE"/>
    <property type="match status" value="1"/>
</dbReference>
<sequence>MKIGYIGLGKMGRNMVLRMQEKGHSVVAFNRNLEGRKDARKAGVKKVVDSLSELVKNLPAPRLVWIMVSHKGVDEVLDKLLPLLSKGDTIIDGGNCFFEETVHRAKKVTKSGFRFLDVGVSGGPSGARSGACLMIGGEKKDFIRLKNLFADLSVPDGFGYMGGHGAGHFVKMVHNGIEYGMMQALSEGFAIMKKSPLKPDLTEVARLYNKGSVVESRLVGWLESAFKKFGVELDDVSGAVAHTGEGEWTVKSAKALGIPAPIIEGSFQFRVASATAPSYTGKVLSALRNQFGGHDFKKFRTHLKINRKKSKK</sequence>
<organism evidence="5 6">
    <name type="scientific">Candidatus Taylorbacteria bacterium RIFCSPHIGHO2_02_FULL_45_35</name>
    <dbReference type="NCBI Taxonomy" id="1802311"/>
    <lineage>
        <taxon>Bacteria</taxon>
        <taxon>Candidatus Tayloriibacteriota</taxon>
    </lineage>
</organism>
<dbReference type="InterPro" id="IPR004849">
    <property type="entry name" value="6DGDH_YqeC"/>
</dbReference>
<comment type="caution">
    <text evidence="5">The sequence shown here is derived from an EMBL/GenBank/DDBJ whole genome shotgun (WGS) entry which is preliminary data.</text>
</comment>
<feature type="domain" description="6-phosphogluconate dehydrogenase C-terminal" evidence="4">
    <location>
        <begin position="167"/>
        <end position="294"/>
    </location>
</feature>
<evidence type="ECO:0000259" key="4">
    <source>
        <dbReference type="SMART" id="SM01350"/>
    </source>
</evidence>
<dbReference type="GO" id="GO:0016054">
    <property type="term" value="P:organic acid catabolic process"/>
    <property type="evidence" value="ECO:0007669"/>
    <property type="project" value="UniProtKB-ARBA"/>
</dbReference>
<evidence type="ECO:0000313" key="5">
    <source>
        <dbReference type="EMBL" id="OHA26634.1"/>
    </source>
</evidence>
<dbReference type="SMART" id="SM01350">
    <property type="entry name" value="6PGD"/>
    <property type="match status" value="1"/>
</dbReference>
<dbReference type="InterPro" id="IPR008927">
    <property type="entry name" value="6-PGluconate_DH-like_C_sf"/>
</dbReference>
<dbReference type="NCBIfam" id="NF007161">
    <property type="entry name" value="PRK09599.1"/>
    <property type="match status" value="1"/>
</dbReference>
<dbReference type="GO" id="GO:0006098">
    <property type="term" value="P:pentose-phosphate shunt"/>
    <property type="evidence" value="ECO:0007669"/>
    <property type="project" value="InterPro"/>
</dbReference>
<dbReference type="InterPro" id="IPR006114">
    <property type="entry name" value="6PGDH_C"/>
</dbReference>
<dbReference type="Pfam" id="PF03446">
    <property type="entry name" value="NAD_binding_2"/>
    <property type="match status" value="1"/>
</dbReference>
<dbReference type="NCBIfam" id="TIGR00872">
    <property type="entry name" value="gnd_rel"/>
    <property type="match status" value="1"/>
</dbReference>
<dbReference type="SUPFAM" id="SSF48179">
    <property type="entry name" value="6-phosphogluconate dehydrogenase C-terminal domain-like"/>
    <property type="match status" value="1"/>
</dbReference>
<dbReference type="InterPro" id="IPR013328">
    <property type="entry name" value="6PGD_dom2"/>
</dbReference>
<accession>A0A1G2MSB0</accession>